<evidence type="ECO:0000256" key="4">
    <source>
        <dbReference type="ARBA" id="ARBA00022692"/>
    </source>
</evidence>
<evidence type="ECO:0000256" key="3">
    <source>
        <dbReference type="ARBA" id="ARBA00022475"/>
    </source>
</evidence>
<proteinExistence type="inferred from homology"/>
<feature type="transmembrane region" description="Helical" evidence="7">
    <location>
        <begin position="151"/>
        <end position="176"/>
    </location>
</feature>
<feature type="transmembrane region" description="Helical" evidence="7">
    <location>
        <begin position="109"/>
        <end position="131"/>
    </location>
</feature>
<accession>A0A1H1ZB71</accession>
<name>A0A1H1ZB71_9ACTN</name>
<evidence type="ECO:0000256" key="7">
    <source>
        <dbReference type="RuleBase" id="RU363032"/>
    </source>
</evidence>
<dbReference type="PROSITE" id="PS50928">
    <property type="entry name" value="ABC_TM1"/>
    <property type="match status" value="1"/>
</dbReference>
<dbReference type="RefSeq" id="WP_091528831.1">
    <property type="nucleotide sequence ID" value="NZ_LT629772.1"/>
</dbReference>
<evidence type="ECO:0000256" key="2">
    <source>
        <dbReference type="ARBA" id="ARBA00022448"/>
    </source>
</evidence>
<dbReference type="Proteomes" id="UP000199103">
    <property type="component" value="Chromosome I"/>
</dbReference>
<comment type="subcellular location">
    <subcellularLocation>
        <location evidence="1 7">Cell membrane</location>
        <topology evidence="1 7">Multi-pass membrane protein</topology>
    </subcellularLocation>
</comment>
<protein>
    <submittedName>
        <fullName evidence="9">Carbohydrate ABC transporter membrane protein 1, CUT1 family</fullName>
    </submittedName>
</protein>
<keyword evidence="4 7" id="KW-0812">Transmembrane</keyword>
<dbReference type="PANTHER" id="PTHR30193:SF37">
    <property type="entry name" value="INNER MEMBRANE ABC TRANSPORTER PERMEASE PROTEIN YCJO"/>
    <property type="match status" value="1"/>
</dbReference>
<gene>
    <name evidence="9" type="ORF">SAMN04489812_5112</name>
</gene>
<reference evidence="9 10" key="1">
    <citation type="submission" date="2016-10" db="EMBL/GenBank/DDBJ databases">
        <authorList>
            <person name="de Groot N.N."/>
        </authorList>
    </citation>
    <scope>NUCLEOTIDE SEQUENCE [LARGE SCALE GENOMIC DNA]</scope>
    <source>
        <strain evidence="9 10">DSM 21800</strain>
    </source>
</reference>
<dbReference type="PANTHER" id="PTHR30193">
    <property type="entry name" value="ABC TRANSPORTER PERMEASE PROTEIN"/>
    <property type="match status" value="1"/>
</dbReference>
<evidence type="ECO:0000313" key="9">
    <source>
        <dbReference type="EMBL" id="SDT31021.1"/>
    </source>
</evidence>
<keyword evidence="5 7" id="KW-1133">Transmembrane helix</keyword>
<dbReference type="CDD" id="cd06261">
    <property type="entry name" value="TM_PBP2"/>
    <property type="match status" value="1"/>
</dbReference>
<evidence type="ECO:0000256" key="6">
    <source>
        <dbReference type="ARBA" id="ARBA00023136"/>
    </source>
</evidence>
<keyword evidence="10" id="KW-1185">Reference proteome</keyword>
<dbReference type="OrthoDB" id="9804439at2"/>
<feature type="domain" description="ABC transmembrane type-1" evidence="8">
    <location>
        <begin position="72"/>
        <end position="282"/>
    </location>
</feature>
<dbReference type="STRING" id="630515.SAMN04489812_5112"/>
<keyword evidence="6 7" id="KW-0472">Membrane</keyword>
<comment type="similarity">
    <text evidence="7">Belongs to the binding-protein-dependent transport system permease family.</text>
</comment>
<dbReference type="Gene3D" id="1.10.3720.10">
    <property type="entry name" value="MetI-like"/>
    <property type="match status" value="1"/>
</dbReference>
<organism evidence="9 10">
    <name type="scientific">Microlunatus soli</name>
    <dbReference type="NCBI Taxonomy" id="630515"/>
    <lineage>
        <taxon>Bacteria</taxon>
        <taxon>Bacillati</taxon>
        <taxon>Actinomycetota</taxon>
        <taxon>Actinomycetes</taxon>
        <taxon>Propionibacteriales</taxon>
        <taxon>Propionibacteriaceae</taxon>
        <taxon>Microlunatus</taxon>
    </lineage>
</organism>
<dbReference type="InterPro" id="IPR000515">
    <property type="entry name" value="MetI-like"/>
</dbReference>
<evidence type="ECO:0000313" key="10">
    <source>
        <dbReference type="Proteomes" id="UP000199103"/>
    </source>
</evidence>
<keyword evidence="3" id="KW-1003">Cell membrane</keyword>
<feature type="transmembrane region" description="Helical" evidence="7">
    <location>
        <begin position="12"/>
        <end position="42"/>
    </location>
</feature>
<feature type="transmembrane region" description="Helical" evidence="7">
    <location>
        <begin position="207"/>
        <end position="227"/>
    </location>
</feature>
<dbReference type="SUPFAM" id="SSF161098">
    <property type="entry name" value="MetI-like"/>
    <property type="match status" value="1"/>
</dbReference>
<dbReference type="InterPro" id="IPR051393">
    <property type="entry name" value="ABC_transporter_permease"/>
</dbReference>
<dbReference type="AlphaFoldDB" id="A0A1H1ZB71"/>
<evidence type="ECO:0000256" key="5">
    <source>
        <dbReference type="ARBA" id="ARBA00022989"/>
    </source>
</evidence>
<dbReference type="InterPro" id="IPR035906">
    <property type="entry name" value="MetI-like_sf"/>
</dbReference>
<feature type="transmembrane region" description="Helical" evidence="7">
    <location>
        <begin position="264"/>
        <end position="286"/>
    </location>
</feature>
<dbReference type="EMBL" id="LT629772">
    <property type="protein sequence ID" value="SDT31021.1"/>
    <property type="molecule type" value="Genomic_DNA"/>
</dbReference>
<evidence type="ECO:0000256" key="1">
    <source>
        <dbReference type="ARBA" id="ARBA00004651"/>
    </source>
</evidence>
<feature type="transmembrane region" description="Helical" evidence="7">
    <location>
        <begin position="76"/>
        <end position="97"/>
    </location>
</feature>
<dbReference type="Pfam" id="PF00528">
    <property type="entry name" value="BPD_transp_1"/>
    <property type="match status" value="1"/>
</dbReference>
<sequence length="296" mass="32217">MRSARRRALRANAVGYALLAPSLVGVGLFLIVPVFVAIAVSFQSWNIITAPTWLGPDNYLSVLTDPDVWHSFGVTVQYTVLVIPTQTLLGLGLAVLLSKRLPGSPVFRVIFALPWICAPLTLGVVWKWIFAPTDGALNAILGTRIAWLSDFATALPAVSFVSVWTQVGYVALFYLAGLTGVPADIQDAARVDGATELGVFWRITMPLLRPTTFFVLATSIISSFQVFDTVYAMTSGGPGAPGRTDVIAHRIYNLAFERLDLGKASALSVLLMLVLITVTVIQQVYFRRRITYDVVN</sequence>
<dbReference type="GO" id="GO:0055085">
    <property type="term" value="P:transmembrane transport"/>
    <property type="evidence" value="ECO:0007669"/>
    <property type="project" value="InterPro"/>
</dbReference>
<dbReference type="GO" id="GO:0005886">
    <property type="term" value="C:plasma membrane"/>
    <property type="evidence" value="ECO:0007669"/>
    <property type="project" value="UniProtKB-SubCell"/>
</dbReference>
<evidence type="ECO:0000259" key="8">
    <source>
        <dbReference type="PROSITE" id="PS50928"/>
    </source>
</evidence>
<keyword evidence="2 7" id="KW-0813">Transport</keyword>